<dbReference type="GO" id="GO:0051537">
    <property type="term" value="F:2 iron, 2 sulfur cluster binding"/>
    <property type="evidence" value="ECO:0007669"/>
    <property type="project" value="UniProtKB-KW"/>
</dbReference>
<keyword evidence="7" id="KW-0223">Dioxygenase</keyword>
<dbReference type="Proteomes" id="UP000266327">
    <property type="component" value="Unassembled WGS sequence"/>
</dbReference>
<evidence type="ECO:0000313" key="8">
    <source>
        <dbReference type="Proteomes" id="UP000266327"/>
    </source>
</evidence>
<evidence type="ECO:0000259" key="6">
    <source>
        <dbReference type="PROSITE" id="PS51296"/>
    </source>
</evidence>
<dbReference type="GO" id="GO:0051213">
    <property type="term" value="F:dioxygenase activity"/>
    <property type="evidence" value="ECO:0007669"/>
    <property type="project" value="UniProtKB-KW"/>
</dbReference>
<dbReference type="PANTHER" id="PTHR21266">
    <property type="entry name" value="IRON-SULFUR DOMAIN CONTAINING PROTEIN"/>
    <property type="match status" value="1"/>
</dbReference>
<dbReference type="GO" id="GO:0046872">
    <property type="term" value="F:metal ion binding"/>
    <property type="evidence" value="ECO:0007669"/>
    <property type="project" value="UniProtKB-KW"/>
</dbReference>
<dbReference type="SUPFAM" id="SSF55961">
    <property type="entry name" value="Bet v1-like"/>
    <property type="match status" value="1"/>
</dbReference>
<dbReference type="CDD" id="cd08878">
    <property type="entry name" value="RHO_alpha_C_DMO-like"/>
    <property type="match status" value="1"/>
</dbReference>
<dbReference type="Gene3D" id="2.102.10.10">
    <property type="entry name" value="Rieske [2Fe-2S] iron-sulphur domain"/>
    <property type="match status" value="1"/>
</dbReference>
<dbReference type="InterPro" id="IPR017941">
    <property type="entry name" value="Rieske_2Fe-2S"/>
</dbReference>
<dbReference type="PROSITE" id="PS51296">
    <property type="entry name" value="RIESKE"/>
    <property type="match status" value="1"/>
</dbReference>
<dbReference type="OrthoDB" id="9769355at2"/>
<dbReference type="InterPro" id="IPR044043">
    <property type="entry name" value="VanA_C_cat"/>
</dbReference>
<gene>
    <name evidence="7" type="ORF">D3878_22415</name>
</gene>
<evidence type="ECO:0000256" key="1">
    <source>
        <dbReference type="ARBA" id="ARBA00022714"/>
    </source>
</evidence>
<accession>A0A3A3GBF6</accession>
<protein>
    <submittedName>
        <fullName evidence="7">Aromatic ring-hydroxylating dioxygenase subunit alpha</fullName>
    </submittedName>
</protein>
<dbReference type="InterPro" id="IPR050584">
    <property type="entry name" value="Cholesterol_7-desaturase"/>
</dbReference>
<reference evidence="8" key="1">
    <citation type="submission" date="2018-09" db="EMBL/GenBank/DDBJ databases">
        <authorList>
            <person name="Zhu H."/>
        </authorList>
    </citation>
    <scope>NUCLEOTIDE SEQUENCE [LARGE SCALE GENOMIC DNA]</scope>
    <source>
        <strain evidence="8">K1S02-23</strain>
    </source>
</reference>
<organism evidence="7 8">
    <name type="scientific">Noviherbaspirillum sedimenti</name>
    <dbReference type="NCBI Taxonomy" id="2320865"/>
    <lineage>
        <taxon>Bacteria</taxon>
        <taxon>Pseudomonadati</taxon>
        <taxon>Pseudomonadota</taxon>
        <taxon>Betaproteobacteria</taxon>
        <taxon>Burkholderiales</taxon>
        <taxon>Oxalobacteraceae</taxon>
        <taxon>Noviherbaspirillum</taxon>
    </lineage>
</organism>
<keyword evidence="3" id="KW-0560">Oxidoreductase</keyword>
<keyword evidence="5" id="KW-0411">Iron-sulfur</keyword>
<evidence type="ECO:0000256" key="3">
    <source>
        <dbReference type="ARBA" id="ARBA00023002"/>
    </source>
</evidence>
<evidence type="ECO:0000256" key="2">
    <source>
        <dbReference type="ARBA" id="ARBA00022723"/>
    </source>
</evidence>
<sequence length="345" mass="38358">MPYLKNTWYVAAWDHEVSSSNLFHRILLGESILLFRDSKNTVQAIINRCVHRFAPLHMGQRVGDNVQCRYHGLEFNGRGQCVHNPHGDGAIPKAAVVRSFPVHERHSAIWIWMGDPALANPDLIPDFSFNDPEANFVGKRYLLAKANYLLETDNIMDLSHIQYLHPGSLGSDNVATATIELKQDGDTIWSNRLVHGEILPDFLYRAFGLPQGAVVDRWIDVRWNAPANMALFTGAVATGTPRGKTGEISAAHLFTPESETTTHYWFSVALPRQTGEAGAELVEFNICGVTGPFTNEDLPMLEAQQQSMGNTDFWAMKPVLLPSDAPAIRARRAIDRMIADEQSAG</sequence>
<dbReference type="Pfam" id="PF00355">
    <property type="entry name" value="Rieske"/>
    <property type="match status" value="1"/>
</dbReference>
<evidence type="ECO:0000256" key="4">
    <source>
        <dbReference type="ARBA" id="ARBA00023004"/>
    </source>
</evidence>
<dbReference type="EMBL" id="QYUQ01000002">
    <property type="protein sequence ID" value="RJG04002.1"/>
    <property type="molecule type" value="Genomic_DNA"/>
</dbReference>
<dbReference type="RefSeq" id="WP_119787486.1">
    <property type="nucleotide sequence ID" value="NZ_QYUQ01000002.1"/>
</dbReference>
<proteinExistence type="predicted"/>
<evidence type="ECO:0000313" key="7">
    <source>
        <dbReference type="EMBL" id="RJG04002.1"/>
    </source>
</evidence>
<feature type="domain" description="Rieske" evidence="6">
    <location>
        <begin position="8"/>
        <end position="111"/>
    </location>
</feature>
<dbReference type="Gene3D" id="3.90.380.10">
    <property type="entry name" value="Naphthalene 1,2-dioxygenase Alpha Subunit, Chain A, domain 1"/>
    <property type="match status" value="1"/>
</dbReference>
<evidence type="ECO:0000256" key="5">
    <source>
        <dbReference type="ARBA" id="ARBA00023014"/>
    </source>
</evidence>
<keyword evidence="1" id="KW-0001">2Fe-2S</keyword>
<name>A0A3A3GBF6_9BURK</name>
<dbReference type="AlphaFoldDB" id="A0A3A3GBF6"/>
<dbReference type="PANTHER" id="PTHR21266:SF60">
    <property type="entry name" value="3-KETOSTEROID-9-ALPHA-MONOOXYGENASE, OXYGENASE COMPONENT"/>
    <property type="match status" value="1"/>
</dbReference>
<comment type="caution">
    <text evidence="7">The sequence shown here is derived from an EMBL/GenBank/DDBJ whole genome shotgun (WGS) entry which is preliminary data.</text>
</comment>
<dbReference type="SUPFAM" id="SSF50022">
    <property type="entry name" value="ISP domain"/>
    <property type="match status" value="1"/>
</dbReference>
<keyword evidence="8" id="KW-1185">Reference proteome</keyword>
<keyword evidence="2" id="KW-0479">Metal-binding</keyword>
<keyword evidence="4" id="KW-0408">Iron</keyword>
<dbReference type="Pfam" id="PF19112">
    <property type="entry name" value="VanA_C"/>
    <property type="match status" value="1"/>
</dbReference>
<dbReference type="InterPro" id="IPR036922">
    <property type="entry name" value="Rieske_2Fe-2S_sf"/>
</dbReference>